<evidence type="ECO:0000313" key="2">
    <source>
        <dbReference type="Proteomes" id="UP000292082"/>
    </source>
</evidence>
<name>A0A4Q9NXJ4_9APHY</name>
<proteinExistence type="predicted"/>
<reference evidence="1 2" key="1">
    <citation type="submission" date="2019-01" db="EMBL/GenBank/DDBJ databases">
        <title>Draft genome sequences of three monokaryotic isolates of the white-rot basidiomycete fungus Dichomitus squalens.</title>
        <authorList>
            <consortium name="DOE Joint Genome Institute"/>
            <person name="Lopez S.C."/>
            <person name="Andreopoulos B."/>
            <person name="Pangilinan J."/>
            <person name="Lipzen A."/>
            <person name="Riley R."/>
            <person name="Ahrendt S."/>
            <person name="Ng V."/>
            <person name="Barry K."/>
            <person name="Daum C."/>
            <person name="Grigoriev I.V."/>
            <person name="Hilden K.S."/>
            <person name="Makela M.R."/>
            <person name="de Vries R.P."/>
        </authorList>
    </citation>
    <scope>NUCLEOTIDE SEQUENCE [LARGE SCALE GENOMIC DNA]</scope>
    <source>
        <strain evidence="1 2">CBS 464.89</strain>
    </source>
</reference>
<dbReference type="AlphaFoldDB" id="A0A4Q9NXJ4"/>
<accession>A0A4Q9NXJ4</accession>
<evidence type="ECO:0000313" key="1">
    <source>
        <dbReference type="EMBL" id="TBU55974.1"/>
    </source>
</evidence>
<dbReference type="EMBL" id="ML145159">
    <property type="protein sequence ID" value="TBU55974.1"/>
    <property type="molecule type" value="Genomic_DNA"/>
</dbReference>
<sequence>MSSVPSASGSGASAPFPLAALGPILDAINAPVNTLLLHTIWCSFLVPVAVALLLSTSRNWKAYVFVTNFCAVLLGLAFGAMTIYYQKQSIALQPVNTKFLLATTCLYFFIPICTQAILLFRVIAVYPPRFLSWARRALIYGTFGALLVARFVNSILDFHKTAQMIENTNDFAVAIESAWTLPYVKVELVLQLAHNVLASTLFLVRLREGGALRTKKGGQASIFTSGERNSYASRLRGLFWIAAFNFVFPVVLNITVIVFLFRDPNPLHGIDVVVVNVYVDIICVLLATAWCSGAYWGGGSTVIGGGQAESSEERPVQSMSTAAFSPPSPRISHVQFDVEMGEVTK</sequence>
<keyword evidence="2" id="KW-1185">Reference proteome</keyword>
<organism evidence="1 2">
    <name type="scientific">Dichomitus squalens</name>
    <dbReference type="NCBI Taxonomy" id="114155"/>
    <lineage>
        <taxon>Eukaryota</taxon>
        <taxon>Fungi</taxon>
        <taxon>Dikarya</taxon>
        <taxon>Basidiomycota</taxon>
        <taxon>Agaricomycotina</taxon>
        <taxon>Agaricomycetes</taxon>
        <taxon>Polyporales</taxon>
        <taxon>Polyporaceae</taxon>
        <taxon>Dichomitus</taxon>
    </lineage>
</organism>
<protein>
    <submittedName>
        <fullName evidence="1">Uncharacterized protein</fullName>
    </submittedName>
</protein>
<gene>
    <name evidence="1" type="ORF">BD310DRAFT_932325</name>
</gene>
<dbReference type="Proteomes" id="UP000292082">
    <property type="component" value="Unassembled WGS sequence"/>
</dbReference>